<dbReference type="NCBIfam" id="TIGR00741">
    <property type="entry name" value="yfiA"/>
    <property type="match status" value="1"/>
</dbReference>
<dbReference type="Gene3D" id="3.30.505.50">
    <property type="entry name" value="Sigma 54 modulation/S30EA ribosomal protein, C-terminal domain"/>
    <property type="match status" value="1"/>
</dbReference>
<keyword evidence="2" id="KW-0963">Cytoplasm</keyword>
<dbReference type="Pfam" id="PF16321">
    <property type="entry name" value="Ribosom_S30AE_C"/>
    <property type="match status" value="1"/>
</dbReference>
<dbReference type="InterPro" id="IPR038416">
    <property type="entry name" value="Ribosom_S30AE_C_sf"/>
</dbReference>
<gene>
    <name evidence="5" type="primary">raiA</name>
    <name evidence="2" type="synonym">hpf</name>
    <name evidence="5" type="ORF">I8D64_12385</name>
</gene>
<dbReference type="InterPro" id="IPR003489">
    <property type="entry name" value="RHF/RaiA"/>
</dbReference>
<dbReference type="Proteomes" id="UP000612352">
    <property type="component" value="Unassembled WGS sequence"/>
</dbReference>
<comment type="function">
    <text evidence="2">Required for dimerization of active 70S ribosomes into 100S ribosomes in stationary phase; 100S ribosomes are translationally inactive and sometimes present during exponential growth.</text>
</comment>
<sequence length="233" mass="26042">MEINVVGRHMDVPERFHRHLSEKLEKVTQLAPAVMRVDVELSEESNPRQADQAARVEITVHDDGAVIRSEARADDLYGALDVAYGKLFERLRRARDRRKDHRRGRSRGHGAESVRTMGHTGEIPLLPEDSVAAASADEAPAAADEDETSEAADESPVVIREKKHKAAPMSIDDALNRMELVGHDFYLFIDEATGNPKVVYRRKGWSYGVIELERVEEVALDIDPEDELAARSA</sequence>
<feature type="compositionally biased region" description="Acidic residues" evidence="3">
    <location>
        <begin position="143"/>
        <end position="153"/>
    </location>
</feature>
<feature type="domain" description="Sigma 54 modulation/S30EA ribosomal protein C-terminal" evidence="4">
    <location>
        <begin position="154"/>
        <end position="209"/>
    </location>
</feature>
<dbReference type="InterPro" id="IPR034694">
    <property type="entry name" value="HPF_long/plastid"/>
</dbReference>
<dbReference type="InterPro" id="IPR036567">
    <property type="entry name" value="RHF-like"/>
</dbReference>
<dbReference type="EMBL" id="JAEDAJ010000007">
    <property type="protein sequence ID" value="MBK0332194.1"/>
    <property type="molecule type" value="Genomic_DNA"/>
</dbReference>
<evidence type="ECO:0000256" key="3">
    <source>
        <dbReference type="SAM" id="MobiDB-lite"/>
    </source>
</evidence>
<protein>
    <recommendedName>
        <fullName evidence="2">Ribosome hibernation promoting factor</fullName>
        <shortName evidence="2">HPF</shortName>
    </recommendedName>
</protein>
<evidence type="ECO:0000313" key="6">
    <source>
        <dbReference type="Proteomes" id="UP000612352"/>
    </source>
</evidence>
<dbReference type="HAMAP" id="MF_00839">
    <property type="entry name" value="HPF"/>
    <property type="match status" value="1"/>
</dbReference>
<feature type="compositionally biased region" description="Basic residues" evidence="3">
    <location>
        <begin position="96"/>
        <end position="108"/>
    </location>
</feature>
<accession>A0ABS1BC15</accession>
<dbReference type="Gene3D" id="3.30.160.100">
    <property type="entry name" value="Ribosome hibernation promotion factor-like"/>
    <property type="match status" value="1"/>
</dbReference>
<dbReference type="PANTHER" id="PTHR33231">
    <property type="entry name" value="30S RIBOSOMAL PROTEIN"/>
    <property type="match status" value="1"/>
</dbReference>
<comment type="caution">
    <text evidence="5">The sequence shown here is derived from an EMBL/GenBank/DDBJ whole genome shotgun (WGS) entry which is preliminary data.</text>
</comment>
<comment type="subunit">
    <text evidence="2">Interacts with 100S ribosomes.</text>
</comment>
<feature type="region of interest" description="Disordered" evidence="3">
    <location>
        <begin position="134"/>
        <end position="155"/>
    </location>
</feature>
<dbReference type="CDD" id="cd00552">
    <property type="entry name" value="RaiA"/>
    <property type="match status" value="1"/>
</dbReference>
<dbReference type="SUPFAM" id="SSF69754">
    <property type="entry name" value="Ribosome binding protein Y (YfiA homologue)"/>
    <property type="match status" value="1"/>
</dbReference>
<dbReference type="RefSeq" id="WP_200503091.1">
    <property type="nucleotide sequence ID" value="NZ_JAEDAJ010000007.1"/>
</dbReference>
<comment type="subcellular location">
    <subcellularLocation>
        <location evidence="2">Cytoplasm</location>
    </subcellularLocation>
</comment>
<keyword evidence="6" id="KW-1185">Reference proteome</keyword>
<evidence type="ECO:0000256" key="1">
    <source>
        <dbReference type="ARBA" id="ARBA00022845"/>
    </source>
</evidence>
<dbReference type="Pfam" id="PF02482">
    <property type="entry name" value="Ribosomal_S30AE"/>
    <property type="match status" value="1"/>
</dbReference>
<keyword evidence="1 2" id="KW-0810">Translation regulation</keyword>
<name>A0ABS1BC15_9MICO</name>
<evidence type="ECO:0000256" key="2">
    <source>
        <dbReference type="HAMAP-Rule" id="MF_00839"/>
    </source>
</evidence>
<comment type="similarity">
    <text evidence="2">Belongs to the HPF/YfiA ribosome-associated protein family. Long HPF subfamily.</text>
</comment>
<organism evidence="5 6">
    <name type="scientific">Brachybacterium halotolerans</name>
    <dbReference type="NCBI Taxonomy" id="2795215"/>
    <lineage>
        <taxon>Bacteria</taxon>
        <taxon>Bacillati</taxon>
        <taxon>Actinomycetota</taxon>
        <taxon>Actinomycetes</taxon>
        <taxon>Micrococcales</taxon>
        <taxon>Dermabacteraceae</taxon>
        <taxon>Brachybacterium</taxon>
    </lineage>
</organism>
<dbReference type="InterPro" id="IPR032528">
    <property type="entry name" value="Ribosom_S30AE_C"/>
</dbReference>
<reference evidence="5 6" key="1">
    <citation type="submission" date="2020-12" db="EMBL/GenBank/DDBJ databases">
        <title>Brachybacterium sp. MASK1Z-5, whole genome shotgun sequence.</title>
        <authorList>
            <person name="Tuo L."/>
        </authorList>
    </citation>
    <scope>NUCLEOTIDE SEQUENCE [LARGE SCALE GENOMIC DNA]</scope>
    <source>
        <strain evidence="5 6">MASK1Z-5</strain>
    </source>
</reference>
<feature type="region of interest" description="Disordered" evidence="3">
    <location>
        <begin position="96"/>
        <end position="122"/>
    </location>
</feature>
<evidence type="ECO:0000259" key="4">
    <source>
        <dbReference type="Pfam" id="PF16321"/>
    </source>
</evidence>
<dbReference type="PANTHER" id="PTHR33231:SF1">
    <property type="entry name" value="30S RIBOSOMAL PROTEIN"/>
    <property type="match status" value="1"/>
</dbReference>
<proteinExistence type="inferred from homology"/>
<evidence type="ECO:0000313" key="5">
    <source>
        <dbReference type="EMBL" id="MBK0332194.1"/>
    </source>
</evidence>
<dbReference type="InterPro" id="IPR050574">
    <property type="entry name" value="HPF/YfiA_ribosome-assoc"/>
</dbReference>